<reference evidence="3" key="4">
    <citation type="journal article" date="2015" name="G3 (Bethesda)">
        <title>Genome sequences of three phytopathogenic species of the Magnaporthaceae family of fungi.</title>
        <authorList>
            <person name="Okagaki L.H."/>
            <person name="Nunes C.C."/>
            <person name="Sailsbery J."/>
            <person name="Clay B."/>
            <person name="Brown D."/>
            <person name="John T."/>
            <person name="Oh Y."/>
            <person name="Young N."/>
            <person name="Fitzgerald M."/>
            <person name="Haas B.J."/>
            <person name="Zeng Q."/>
            <person name="Young S."/>
            <person name="Adiconis X."/>
            <person name="Fan L."/>
            <person name="Levin J.Z."/>
            <person name="Mitchell T.K."/>
            <person name="Okubara P.A."/>
            <person name="Farman M.L."/>
            <person name="Kohn L.M."/>
            <person name="Birren B."/>
            <person name="Ma L.-J."/>
            <person name="Dean R.A."/>
        </authorList>
    </citation>
    <scope>NUCLEOTIDE SEQUENCE</scope>
    <source>
        <strain evidence="3">ATCC 64411 / 73-15</strain>
    </source>
</reference>
<evidence type="ECO:0000313" key="3">
    <source>
        <dbReference type="EnsemblFungi" id="MAPG_07899T0"/>
    </source>
</evidence>
<dbReference type="STRING" id="644358.A0A0C4E5X1"/>
<dbReference type="OrthoDB" id="5330858at2759"/>
<reference evidence="2" key="2">
    <citation type="submission" date="2010-05" db="EMBL/GenBank/DDBJ databases">
        <title>The Genome Sequence of Magnaporthe poae strain ATCC 64411.</title>
        <authorList>
            <consortium name="The Broad Institute Genome Sequencing Platform"/>
            <consortium name="Broad Institute Genome Sequencing Center for Infectious Disease"/>
            <person name="Ma L.-J."/>
            <person name="Dead R."/>
            <person name="Young S."/>
            <person name="Zeng Q."/>
            <person name="Koehrsen M."/>
            <person name="Alvarado L."/>
            <person name="Berlin A."/>
            <person name="Chapman S.B."/>
            <person name="Chen Z."/>
            <person name="Freedman E."/>
            <person name="Gellesch M."/>
            <person name="Goldberg J."/>
            <person name="Griggs A."/>
            <person name="Gujja S."/>
            <person name="Heilman E.R."/>
            <person name="Heiman D."/>
            <person name="Hepburn T."/>
            <person name="Howarth C."/>
            <person name="Jen D."/>
            <person name="Larson L."/>
            <person name="Mehta T."/>
            <person name="Neiman D."/>
            <person name="Pearson M."/>
            <person name="Roberts A."/>
            <person name="Saif S."/>
            <person name="Shea T."/>
            <person name="Shenoy N."/>
            <person name="Sisk P."/>
            <person name="Stolte C."/>
            <person name="Sykes S."/>
            <person name="Walk T."/>
            <person name="White J."/>
            <person name="Yandava C."/>
            <person name="Haas B."/>
            <person name="Nusbaum C."/>
            <person name="Birren B."/>
        </authorList>
    </citation>
    <scope>NUCLEOTIDE SEQUENCE</scope>
    <source>
        <strain evidence="2">ATCC 64411</strain>
    </source>
</reference>
<proteinExistence type="predicted"/>
<dbReference type="InterPro" id="IPR018843">
    <property type="entry name" value="Utp8_b-prop"/>
</dbReference>
<reference evidence="4" key="1">
    <citation type="submission" date="2010-05" db="EMBL/GenBank/DDBJ databases">
        <title>The genome sequence of Magnaporthe poae strain ATCC 64411.</title>
        <authorList>
            <person name="Ma L.-J."/>
            <person name="Dead R."/>
            <person name="Young S."/>
            <person name="Zeng Q."/>
            <person name="Koehrsen M."/>
            <person name="Alvarado L."/>
            <person name="Berlin A."/>
            <person name="Chapman S.B."/>
            <person name="Chen Z."/>
            <person name="Freedman E."/>
            <person name="Gellesch M."/>
            <person name="Goldberg J."/>
            <person name="Griggs A."/>
            <person name="Gujja S."/>
            <person name="Heilman E.R."/>
            <person name="Heiman D."/>
            <person name="Hepburn T."/>
            <person name="Howarth C."/>
            <person name="Jen D."/>
            <person name="Larson L."/>
            <person name="Mehta T."/>
            <person name="Neiman D."/>
            <person name="Pearson M."/>
            <person name="Roberts A."/>
            <person name="Saif S."/>
            <person name="Shea T."/>
            <person name="Shenoy N."/>
            <person name="Sisk P."/>
            <person name="Stolte C."/>
            <person name="Sykes S."/>
            <person name="Walk T."/>
            <person name="White J."/>
            <person name="Yandava C."/>
            <person name="Haas B."/>
            <person name="Nusbaum C."/>
            <person name="Birren B."/>
        </authorList>
    </citation>
    <scope>NUCLEOTIDE SEQUENCE [LARGE SCALE GENOMIC DNA]</scope>
    <source>
        <strain evidence="4">ATCC 64411 / 73-15</strain>
    </source>
</reference>
<accession>A0A0C4E5X1</accession>
<dbReference type="Proteomes" id="UP000011715">
    <property type="component" value="Unassembled WGS sequence"/>
</dbReference>
<dbReference type="EMBL" id="ADBL01001911">
    <property type="status" value="NOT_ANNOTATED_CDS"/>
    <property type="molecule type" value="Genomic_DNA"/>
</dbReference>
<reference evidence="2" key="3">
    <citation type="submission" date="2011-03" db="EMBL/GenBank/DDBJ databases">
        <title>Annotation of Magnaporthe poae ATCC 64411.</title>
        <authorList>
            <person name="Ma L.-J."/>
            <person name="Dead R."/>
            <person name="Young S.K."/>
            <person name="Zeng Q."/>
            <person name="Gargeya S."/>
            <person name="Fitzgerald M."/>
            <person name="Haas B."/>
            <person name="Abouelleil A."/>
            <person name="Alvarado L."/>
            <person name="Arachchi H.M."/>
            <person name="Berlin A."/>
            <person name="Brown A."/>
            <person name="Chapman S.B."/>
            <person name="Chen Z."/>
            <person name="Dunbar C."/>
            <person name="Freedman E."/>
            <person name="Gearin G."/>
            <person name="Gellesch M."/>
            <person name="Goldberg J."/>
            <person name="Griggs A."/>
            <person name="Gujja S."/>
            <person name="Heiman D."/>
            <person name="Howarth C."/>
            <person name="Larson L."/>
            <person name="Lui A."/>
            <person name="MacDonald P.J.P."/>
            <person name="Mehta T."/>
            <person name="Montmayeur A."/>
            <person name="Murphy C."/>
            <person name="Neiman D."/>
            <person name="Pearson M."/>
            <person name="Priest M."/>
            <person name="Roberts A."/>
            <person name="Saif S."/>
            <person name="Shea T."/>
            <person name="Shenoy N."/>
            <person name="Sisk P."/>
            <person name="Stolte C."/>
            <person name="Sykes S."/>
            <person name="Yandava C."/>
            <person name="Wortman J."/>
            <person name="Nusbaum C."/>
            <person name="Birren B."/>
        </authorList>
    </citation>
    <scope>NUCLEOTIDE SEQUENCE</scope>
    <source>
        <strain evidence="2">ATCC 64411</strain>
    </source>
</reference>
<dbReference type="EMBL" id="GL876972">
    <property type="protein sequence ID" value="KLU88918.1"/>
    <property type="molecule type" value="Genomic_DNA"/>
</dbReference>
<feature type="domain" description="Utp8 beta-propeller" evidence="1">
    <location>
        <begin position="7"/>
        <end position="175"/>
    </location>
</feature>
<dbReference type="EnsemblFungi" id="MAPG_07899T0">
    <property type="protein sequence ID" value="MAPG_07899T0"/>
    <property type="gene ID" value="MAPG_07899"/>
</dbReference>
<name>A0A0C4E5X1_MAGP6</name>
<evidence type="ECO:0000313" key="4">
    <source>
        <dbReference type="Proteomes" id="UP000011715"/>
    </source>
</evidence>
<gene>
    <name evidence="2" type="ORF">MAPG_07899</name>
</gene>
<protein>
    <recommendedName>
        <fullName evidence="1">Utp8 beta-propeller domain-containing protein</fullName>
    </recommendedName>
</protein>
<dbReference type="Pfam" id="PF10395">
    <property type="entry name" value="Utp8_b_propeller"/>
    <property type="match status" value="1"/>
</dbReference>
<dbReference type="OMA" id="GGWLFND"/>
<evidence type="ECO:0000259" key="1">
    <source>
        <dbReference type="Pfam" id="PF10395"/>
    </source>
</evidence>
<keyword evidence="4" id="KW-1185">Reference proteome</keyword>
<dbReference type="AlphaFoldDB" id="A0A0C4E5X1"/>
<sequence>MASHFRIQKPYELTSLPKTLDQTAETYVVGEVFGQAQASKKRKRPELAVGINGEALNIYDAPSSRLITSYPVPPQASFSCPPFSLRWKSSDNSVTRYTYASTLEPRPKLSLYKDALGAAGASASTSVSHPLPRSHRIVHLTSTSAATSAHSHADLIAITKTGSVSCFDGESLEERWSATPAALKQDTGLTASAELRIDLAQSASVADVVRGLFGGKDDPIKVFLPSTIEDGGCIDILVLLSTASVADKEVRHVHVAAIPPPTNGSTTSSQGIVQIFAAPLPARSSSSKEPPIYRFDLASGSVTELCAETVTTYDISSAVPRVESELHIPGARSFLRISKTSILTATDKDLAIYNPLYRSLQASLPVEASPKQAGSFKLIAYFARLEMVVALCGASLVAIQLEAPKSRSKKRRAEGLLIDSIGRGLAAPVKISKPSGKFEATAFSTFTPPPLESVYGLGSWMDDAKQAEDAMESGEYEDFEKFMAFSFEVHCMDGVEPGNIDAGGAAMDVDEPKANGVAAGPRRVTGSNGDTYWAVNGRALPIWSFPDQLKQADRRMVMYSIQRMFTVVNDGVSNLLGWRLRCRLPWSGVLQYLALAGHLSIPNLQTALESEHPDLDGSENVLAEQLPLVLAEVDPTLGLLLTWLAATGVGPVEILSAVKIIMRSLELIQDPQKMTKNLLTESSANDTENDAQESREIGMELDRLEEQLNVTEHYLVDESSNRSRGLSIAFNKLGGCPSSANVRAIQQIFRPEETLSLIYLLRMELNRGGWTSRYLDGTRLVENDEVEAASDSSIRSIADLLCQCIDSVGPGGWLINDMLALAGGGSGDHVDAADFLSSMKLEVSVALEGVEEAVYLRGILTEVVRYGASLPQKTGSSKDLAAVSSTSLPSALPLGAKATKHQVSKRKIVSGGEIKERTAREIGLLTSKKVADYSFERIVI</sequence>
<dbReference type="VEuPathDB" id="FungiDB:MAPG_07899"/>
<dbReference type="eggNOG" id="ENOG502S1FV">
    <property type="taxonomic scope" value="Eukaryota"/>
</dbReference>
<organism evidence="3 4">
    <name type="scientific">Magnaporthiopsis poae (strain ATCC 64411 / 73-15)</name>
    <name type="common">Kentucky bluegrass fungus</name>
    <name type="synonym">Magnaporthe poae</name>
    <dbReference type="NCBI Taxonomy" id="644358"/>
    <lineage>
        <taxon>Eukaryota</taxon>
        <taxon>Fungi</taxon>
        <taxon>Dikarya</taxon>
        <taxon>Ascomycota</taxon>
        <taxon>Pezizomycotina</taxon>
        <taxon>Sordariomycetes</taxon>
        <taxon>Sordariomycetidae</taxon>
        <taxon>Magnaporthales</taxon>
        <taxon>Magnaporthaceae</taxon>
        <taxon>Magnaporthiopsis</taxon>
    </lineage>
</organism>
<evidence type="ECO:0000313" key="2">
    <source>
        <dbReference type="EMBL" id="KLU88918.1"/>
    </source>
</evidence>
<reference evidence="3" key="5">
    <citation type="submission" date="2015-06" db="UniProtKB">
        <authorList>
            <consortium name="EnsemblFungi"/>
        </authorList>
    </citation>
    <scope>IDENTIFICATION</scope>
    <source>
        <strain evidence="3">ATCC 64411</strain>
    </source>
</reference>